<dbReference type="SUPFAM" id="SSF63737">
    <property type="entry name" value="Leukotriene A4 hydrolase N-terminal domain"/>
    <property type="match status" value="1"/>
</dbReference>
<dbReference type="GO" id="GO:0042277">
    <property type="term" value="F:peptide binding"/>
    <property type="evidence" value="ECO:0007669"/>
    <property type="project" value="TreeGrafter"/>
</dbReference>
<dbReference type="EMBL" id="FXSZ01000003">
    <property type="protein sequence ID" value="SMO52825.1"/>
    <property type="molecule type" value="Genomic_DNA"/>
</dbReference>
<accession>A0A521C0E6</accession>
<feature type="signal peptide" evidence="1">
    <location>
        <begin position="1"/>
        <end position="29"/>
    </location>
</feature>
<name>A0A521C0E6_9SPHI</name>
<dbReference type="GO" id="GO:0070006">
    <property type="term" value="F:metalloaminopeptidase activity"/>
    <property type="evidence" value="ECO:0007669"/>
    <property type="project" value="TreeGrafter"/>
</dbReference>
<dbReference type="Gene3D" id="2.60.40.1730">
    <property type="entry name" value="tricorn interacting facor f3 domain"/>
    <property type="match status" value="1"/>
</dbReference>
<dbReference type="SUPFAM" id="SSF55486">
    <property type="entry name" value="Metalloproteases ('zincins'), catalytic domain"/>
    <property type="match status" value="1"/>
</dbReference>
<dbReference type="GO" id="GO:0008270">
    <property type="term" value="F:zinc ion binding"/>
    <property type="evidence" value="ECO:0007669"/>
    <property type="project" value="InterPro"/>
</dbReference>
<dbReference type="InterPro" id="IPR014782">
    <property type="entry name" value="Peptidase_M1_dom"/>
</dbReference>
<dbReference type="InterPro" id="IPR027268">
    <property type="entry name" value="Peptidase_M4/M1_CTD_sf"/>
</dbReference>
<dbReference type="GO" id="GO:0016020">
    <property type="term" value="C:membrane"/>
    <property type="evidence" value="ECO:0007669"/>
    <property type="project" value="TreeGrafter"/>
</dbReference>
<dbReference type="Gene3D" id="1.10.390.10">
    <property type="entry name" value="Neutral Protease Domain 2"/>
    <property type="match status" value="1"/>
</dbReference>
<protein>
    <submittedName>
        <fullName evidence="3">Peptidase family M1</fullName>
    </submittedName>
</protein>
<dbReference type="RefSeq" id="WP_142602369.1">
    <property type="nucleotide sequence ID" value="NZ_FXSZ01000003.1"/>
</dbReference>
<dbReference type="InterPro" id="IPR042097">
    <property type="entry name" value="Aminopeptidase_N-like_N_sf"/>
</dbReference>
<dbReference type="Pfam" id="PF01433">
    <property type="entry name" value="Peptidase_M1"/>
    <property type="match status" value="1"/>
</dbReference>
<keyword evidence="1" id="KW-0732">Signal</keyword>
<evidence type="ECO:0000256" key="1">
    <source>
        <dbReference type="SAM" id="SignalP"/>
    </source>
</evidence>
<dbReference type="GO" id="GO:0005737">
    <property type="term" value="C:cytoplasm"/>
    <property type="evidence" value="ECO:0007669"/>
    <property type="project" value="TreeGrafter"/>
</dbReference>
<evidence type="ECO:0000259" key="2">
    <source>
        <dbReference type="Pfam" id="PF01433"/>
    </source>
</evidence>
<keyword evidence="4" id="KW-1185">Reference proteome</keyword>
<dbReference type="PANTHER" id="PTHR11533:SF174">
    <property type="entry name" value="PUROMYCIN-SENSITIVE AMINOPEPTIDASE-RELATED"/>
    <property type="match status" value="1"/>
</dbReference>
<evidence type="ECO:0000313" key="3">
    <source>
        <dbReference type="EMBL" id="SMO52825.1"/>
    </source>
</evidence>
<proteinExistence type="predicted"/>
<dbReference type="PANTHER" id="PTHR11533">
    <property type="entry name" value="PROTEASE M1 ZINC METALLOPROTEASE"/>
    <property type="match status" value="1"/>
</dbReference>
<organism evidence="3 4">
    <name type="scientific">Solitalea koreensis</name>
    <dbReference type="NCBI Taxonomy" id="543615"/>
    <lineage>
        <taxon>Bacteria</taxon>
        <taxon>Pseudomonadati</taxon>
        <taxon>Bacteroidota</taxon>
        <taxon>Sphingobacteriia</taxon>
        <taxon>Sphingobacteriales</taxon>
        <taxon>Sphingobacteriaceae</taxon>
        <taxon>Solitalea</taxon>
    </lineage>
</organism>
<dbReference type="CDD" id="cd09603">
    <property type="entry name" value="M1_APN_like"/>
    <property type="match status" value="1"/>
</dbReference>
<feature type="domain" description="Peptidase M1 membrane alanine aminopeptidase" evidence="2">
    <location>
        <begin position="273"/>
        <end position="477"/>
    </location>
</feature>
<dbReference type="OrthoDB" id="100605at2"/>
<dbReference type="Proteomes" id="UP000315971">
    <property type="component" value="Unassembled WGS sequence"/>
</dbReference>
<dbReference type="GO" id="GO:0005615">
    <property type="term" value="C:extracellular space"/>
    <property type="evidence" value="ECO:0007669"/>
    <property type="project" value="TreeGrafter"/>
</dbReference>
<evidence type="ECO:0000313" key="4">
    <source>
        <dbReference type="Proteomes" id="UP000315971"/>
    </source>
</evidence>
<sequence>MNRKHKNIHLKFSLLTIAAFGLATISASAQLMDGQKKLTRADSLRGTLSPERTCFDVKFYHLNIKVDPKAETVAGYNDISLEAENDFKRIQIDLFENMKVDSITWKGQQLNYSREYNAVFINFPETITKGSNQTLRFYYSGKPIVAARAPWDGGFIWKKDAAGSDWVGVACQGTGASLWWPNKDHQSDEPDSMMISVAVPSDLMDVSNGRLRKKEDLGNGFTRYDWFVSNPINNYDVTINIANYKHFSDKINKLDLDYYVLPENLEKAKKQFQQVKPMITCFEKYFGDYPFTSDGYKLVDTHYLGMEHQSAVAYGNKYTNGYLGRDLYGSGIQLRFDYIIIHESGHEWFGNSVTAKDIADMWIHEAFTSYAEAVYVECMYGHNDYLKYVNSFKTRVLNDGPIIGPYGVNQEGSADMYPKGALMLSTIRSIIDNDAVWFSILKGIPIDFRHKTTSTDEIITYMNRKTGMDLTKVFYQYLKYAHIPELQLKKEGNATLYRWKADVPGFDMPVKIDTGKGWQLIKPGSEWKRLENIQPSAIKFATDLYYFNVSRQ</sequence>
<dbReference type="AlphaFoldDB" id="A0A521C0E6"/>
<reference evidence="3 4" key="1">
    <citation type="submission" date="2017-05" db="EMBL/GenBank/DDBJ databases">
        <authorList>
            <person name="Varghese N."/>
            <person name="Submissions S."/>
        </authorList>
    </citation>
    <scope>NUCLEOTIDE SEQUENCE [LARGE SCALE GENOMIC DNA]</scope>
    <source>
        <strain evidence="3 4">DSM 21342</strain>
    </source>
</reference>
<dbReference type="GO" id="GO:0043171">
    <property type="term" value="P:peptide catabolic process"/>
    <property type="evidence" value="ECO:0007669"/>
    <property type="project" value="TreeGrafter"/>
</dbReference>
<dbReference type="InterPro" id="IPR050344">
    <property type="entry name" value="Peptidase_M1_aminopeptidases"/>
</dbReference>
<feature type="chain" id="PRO_5021699322" evidence="1">
    <location>
        <begin position="30"/>
        <end position="552"/>
    </location>
</feature>
<gene>
    <name evidence="3" type="ORF">SAMN06265350_10394</name>
</gene>